<feature type="domain" description="PNPLA" evidence="11">
    <location>
        <begin position="446"/>
        <end position="612"/>
    </location>
</feature>
<evidence type="ECO:0000256" key="1">
    <source>
        <dbReference type="ARBA" id="ARBA00004370"/>
    </source>
</evidence>
<evidence type="ECO:0000256" key="3">
    <source>
        <dbReference type="ARBA" id="ARBA00022801"/>
    </source>
</evidence>
<dbReference type="Proteomes" id="UP000747399">
    <property type="component" value="Unassembled WGS sequence"/>
</dbReference>
<comment type="subcellular location">
    <subcellularLocation>
        <location evidence="1">Membrane</location>
    </subcellularLocation>
</comment>
<proteinExistence type="inferred from homology"/>
<protein>
    <recommendedName>
        <fullName evidence="9">Patatin</fullName>
        <ecNumber evidence="9">3.1.1.-</ecNumber>
    </recommendedName>
</protein>
<evidence type="ECO:0000256" key="9">
    <source>
        <dbReference type="RuleBase" id="RU361262"/>
    </source>
</evidence>
<dbReference type="GO" id="GO:0016020">
    <property type="term" value="C:membrane"/>
    <property type="evidence" value="ECO:0007669"/>
    <property type="project" value="UniProtKB-SubCell"/>
</dbReference>
<keyword evidence="5" id="KW-1133">Transmembrane helix</keyword>
<dbReference type="SUPFAM" id="SSF52151">
    <property type="entry name" value="FabD/lysophospholipase-like"/>
    <property type="match status" value="1"/>
</dbReference>
<feature type="active site" description="Nucleophile" evidence="8">
    <location>
        <position position="479"/>
    </location>
</feature>
<dbReference type="EMBL" id="BNCO01000008">
    <property type="protein sequence ID" value="GIL50014.1"/>
    <property type="molecule type" value="Genomic_DNA"/>
</dbReference>
<feature type="region of interest" description="Disordered" evidence="10">
    <location>
        <begin position="810"/>
        <end position="840"/>
    </location>
</feature>
<keyword evidence="13" id="KW-1185">Reference proteome</keyword>
<evidence type="ECO:0000313" key="13">
    <source>
        <dbReference type="Proteomes" id="UP000747399"/>
    </source>
</evidence>
<gene>
    <name evidence="12" type="ORF">Vafri_6357</name>
</gene>
<dbReference type="Pfam" id="PF01734">
    <property type="entry name" value="Patatin"/>
    <property type="match status" value="1"/>
</dbReference>
<keyword evidence="4 8" id="KW-0442">Lipid degradation</keyword>
<feature type="short sequence motif" description="DGA/G" evidence="8">
    <location>
        <begin position="599"/>
        <end position="601"/>
    </location>
</feature>
<dbReference type="InterPro" id="IPR002641">
    <property type="entry name" value="PNPLA_dom"/>
</dbReference>
<evidence type="ECO:0000256" key="6">
    <source>
        <dbReference type="ARBA" id="ARBA00023098"/>
    </source>
</evidence>
<dbReference type="GO" id="GO:0016298">
    <property type="term" value="F:lipase activity"/>
    <property type="evidence" value="ECO:0007669"/>
    <property type="project" value="UniProtKB-ARBA"/>
</dbReference>
<evidence type="ECO:0000256" key="8">
    <source>
        <dbReference type="PROSITE-ProRule" id="PRU01161"/>
    </source>
</evidence>
<dbReference type="InterPro" id="IPR016035">
    <property type="entry name" value="Acyl_Trfase/lysoPLipase"/>
</dbReference>
<feature type="compositionally biased region" description="Pro residues" evidence="10">
    <location>
        <begin position="877"/>
        <end position="891"/>
    </location>
</feature>
<evidence type="ECO:0000256" key="7">
    <source>
        <dbReference type="ARBA" id="ARBA00023136"/>
    </source>
</evidence>
<feature type="region of interest" description="Disordered" evidence="10">
    <location>
        <begin position="872"/>
        <end position="911"/>
    </location>
</feature>
<comment type="similarity">
    <text evidence="9">Belongs to the patatin family.</text>
</comment>
<dbReference type="InterPro" id="IPR050301">
    <property type="entry name" value="NTE"/>
</dbReference>
<feature type="short sequence motif" description="GXGXXG" evidence="8">
    <location>
        <begin position="450"/>
        <end position="455"/>
    </location>
</feature>
<feature type="compositionally biased region" description="Low complexity" evidence="10">
    <location>
        <begin position="309"/>
        <end position="320"/>
    </location>
</feature>
<feature type="compositionally biased region" description="Gly residues" evidence="10">
    <location>
        <begin position="814"/>
        <end position="823"/>
    </location>
</feature>
<keyword evidence="7" id="KW-0472">Membrane</keyword>
<dbReference type="PANTHER" id="PTHR14226">
    <property type="entry name" value="NEUROPATHY TARGET ESTERASE/SWISS CHEESE D.MELANOGASTER"/>
    <property type="match status" value="1"/>
</dbReference>
<evidence type="ECO:0000256" key="2">
    <source>
        <dbReference type="ARBA" id="ARBA00022692"/>
    </source>
</evidence>
<dbReference type="PROSITE" id="PS51635">
    <property type="entry name" value="PNPLA"/>
    <property type="match status" value="1"/>
</dbReference>
<feature type="short sequence motif" description="GXSXG" evidence="8">
    <location>
        <begin position="477"/>
        <end position="481"/>
    </location>
</feature>
<feature type="non-terminal residue" evidence="12">
    <location>
        <position position="1"/>
    </location>
</feature>
<reference evidence="12" key="1">
    <citation type="journal article" date="2021" name="Proc. Natl. Acad. Sci. U.S.A.">
        <title>Three genomes in the algal genus Volvox reveal the fate of a haploid sex-determining region after a transition to homothallism.</title>
        <authorList>
            <person name="Yamamoto K."/>
            <person name="Hamaji T."/>
            <person name="Kawai-Toyooka H."/>
            <person name="Matsuzaki R."/>
            <person name="Takahashi F."/>
            <person name="Nishimura Y."/>
            <person name="Kawachi M."/>
            <person name="Noguchi H."/>
            <person name="Minakuchi Y."/>
            <person name="Umen J.G."/>
            <person name="Toyoda A."/>
            <person name="Nozaki H."/>
        </authorList>
    </citation>
    <scope>NUCLEOTIDE SEQUENCE</scope>
    <source>
        <strain evidence="12">NIES-3780</strain>
    </source>
</reference>
<comment type="domain">
    <text evidence="9">The nitrogen atoms of the two glycine residues in the GGXR motif define the oxyanion hole, and stabilize the oxyanion that forms during the nucleophilic attack by the catalytic serine during substrate cleavage.</text>
</comment>
<comment type="caution">
    <text evidence="12">The sequence shown here is derived from an EMBL/GenBank/DDBJ whole genome shotgun (WGS) entry which is preliminary data.</text>
</comment>
<dbReference type="Gene3D" id="3.40.1090.10">
    <property type="entry name" value="Cytosolic phospholipase A2 catalytic domain"/>
    <property type="match status" value="2"/>
</dbReference>
<dbReference type="GO" id="GO:0016042">
    <property type="term" value="P:lipid catabolic process"/>
    <property type="evidence" value="ECO:0007669"/>
    <property type="project" value="UniProtKB-UniRule"/>
</dbReference>
<evidence type="ECO:0000256" key="5">
    <source>
        <dbReference type="ARBA" id="ARBA00022989"/>
    </source>
</evidence>
<sequence>GALRSAGLPQLANPARLGLTPLKSAGQLAASSGVVRGPRPSGRRGEIVTIAILPAGVLPDAAASATMASALSGSPTDVAAAAAALAAAEAASMGDSSSGGGTGRAGSYSGLLNGVVGAAGTSGSWRWPPGLSKQAAALATLTAIKRLSGALKDALSPFGPVLLLDATVLSLQFPTASERLEVLFYRSKVTSWMAAQEEEYRFILLEGDVAASPWSSVCVAQADCILLVAPEGSTPQLSQPESILVFNSASPAFARPKPRRTGLTPALSTAPSMAHLPTAAAAAGPAPPLAAAAAGTGTGTGRSPSRFGTNSAPNATTNTTTTTTTATTLASLASAPSPPSQSSTLGQLTAPTAPVAASAAAGGVGGSQHPHHLYGAAQQLYGASSAAMLRRVELVLLHPSDGSTPCATADWLACRSNLSRHHHIRLGRPTDIQRLARWMAGKTVGIVLSGGGSRGLAHLGVLTALEDAGVPLDAVGGTSQGAFMAALYAQGLGREALNHSVRHYAQQLSSVRHLLSDITLPVLSLFSGSAFDQAVKRVFERGAQRLEDLWLPFFCVTTNLTRGEASVHTEGTLWKLVRASMTIVGLLPPVWEDGCLLVDGGYMNNMPVDVMRSMMGVDSVIVVDVEGRDDLGWRSLTPYDGGLSGWRLLWDRICPIPGWRFASTASSGPAGRGAPRYAALINKLTAMTHVANLKRVAIEHRIDLYLRPPGVGGFRLLDFHLMDRIVKDAYRYATSAVTQWKLSHRVGPFGIEDTGPAPPPAAAVPLAAPGPVEMGPVAAANGNAASSTAAAAAAATVLSPAVVLSPAGPAAVPGQGGTAGSAPGGSSATAGGSAGGGAAVPSCMTQLQKKQQPAAAVLAAVTASVGGTVPTGGVPFVAPPPPPPPPPPRPHSPASGAGQVSRRQTPLPSGAATAVVTAAAAAAAAAAPRPLALPGCPPPASSPATSTSISPANSGLPLPALSAVANKTVNRRTVPGGGAAASGVSAQSTGVRFADRVLV</sequence>
<comment type="function">
    <text evidence="9">Lipolytic acyl hydrolase (LAH).</text>
</comment>
<keyword evidence="3 8" id="KW-0378">Hydrolase</keyword>
<evidence type="ECO:0000256" key="10">
    <source>
        <dbReference type="SAM" id="MobiDB-lite"/>
    </source>
</evidence>
<accession>A0A8J4AYT3</accession>
<keyword evidence="6 8" id="KW-0443">Lipid metabolism</keyword>
<organism evidence="12 13">
    <name type="scientific">Volvox africanus</name>
    <dbReference type="NCBI Taxonomy" id="51714"/>
    <lineage>
        <taxon>Eukaryota</taxon>
        <taxon>Viridiplantae</taxon>
        <taxon>Chlorophyta</taxon>
        <taxon>core chlorophytes</taxon>
        <taxon>Chlorophyceae</taxon>
        <taxon>CS clade</taxon>
        <taxon>Chlamydomonadales</taxon>
        <taxon>Volvocaceae</taxon>
        <taxon>Volvox</taxon>
    </lineage>
</organism>
<dbReference type="AlphaFoldDB" id="A0A8J4AYT3"/>
<keyword evidence="2" id="KW-0812">Transmembrane</keyword>
<feature type="non-terminal residue" evidence="12">
    <location>
        <position position="999"/>
    </location>
</feature>
<evidence type="ECO:0000259" key="11">
    <source>
        <dbReference type="PROSITE" id="PS51635"/>
    </source>
</evidence>
<dbReference type="InterPro" id="IPR056556">
    <property type="entry name" value="NTE1_P-loop_dom"/>
</dbReference>
<feature type="active site" description="Proton acceptor" evidence="8">
    <location>
        <position position="599"/>
    </location>
</feature>
<evidence type="ECO:0000313" key="12">
    <source>
        <dbReference type="EMBL" id="GIL50014.1"/>
    </source>
</evidence>
<dbReference type="GO" id="GO:0052689">
    <property type="term" value="F:carboxylic ester hydrolase activity"/>
    <property type="evidence" value="ECO:0007669"/>
    <property type="project" value="UniProtKB-ARBA"/>
</dbReference>
<feature type="region of interest" description="Disordered" evidence="10">
    <location>
        <begin position="291"/>
        <end position="320"/>
    </location>
</feature>
<dbReference type="PANTHER" id="PTHR14226:SF29">
    <property type="entry name" value="NEUROPATHY TARGET ESTERASE SWS"/>
    <property type="match status" value="1"/>
</dbReference>
<dbReference type="EC" id="3.1.1.-" evidence="9"/>
<dbReference type="Pfam" id="PF24179">
    <property type="entry name" value="NTE_Ploop"/>
    <property type="match status" value="2"/>
</dbReference>
<evidence type="ECO:0000256" key="4">
    <source>
        <dbReference type="ARBA" id="ARBA00022963"/>
    </source>
</evidence>
<name>A0A8J4AYT3_9CHLO</name>